<protein>
    <submittedName>
        <fullName evidence="3">CSON000571 protein</fullName>
    </submittedName>
    <submittedName>
        <fullName evidence="2">CSON004743 protein</fullName>
    </submittedName>
</protein>
<dbReference type="EMBL" id="UFQT01000196">
    <property type="protein sequence ID" value="SSX21507.1"/>
    <property type="molecule type" value="Genomic_DNA"/>
</dbReference>
<proteinExistence type="predicted"/>
<dbReference type="Pfam" id="PF09495">
    <property type="entry name" value="DUF2462"/>
    <property type="match status" value="1"/>
</dbReference>
<evidence type="ECO:0000313" key="3">
    <source>
        <dbReference type="EMBL" id="SSX28864.1"/>
    </source>
</evidence>
<name>A0A336LZ36_CULSO</name>
<dbReference type="VEuPathDB" id="VectorBase:CSON000571"/>
<feature type="compositionally biased region" description="Polar residues" evidence="1">
    <location>
        <begin position="93"/>
        <end position="102"/>
    </location>
</feature>
<feature type="compositionally biased region" description="Basic residues" evidence="1">
    <location>
        <begin position="18"/>
        <end position="41"/>
    </location>
</feature>
<accession>A0A336LZ36</accession>
<feature type="region of interest" description="Disordered" evidence="1">
    <location>
        <begin position="79"/>
        <end position="102"/>
    </location>
</feature>
<reference evidence="2" key="1">
    <citation type="submission" date="2018-07" db="EMBL/GenBank/DDBJ databases">
        <authorList>
            <person name="Quirk P.G."/>
            <person name="Krulwich T.A."/>
        </authorList>
    </citation>
    <scope>NUCLEOTIDE SEQUENCE</scope>
</reference>
<dbReference type="AlphaFoldDB" id="A0A336LZ36"/>
<evidence type="ECO:0000313" key="2">
    <source>
        <dbReference type="EMBL" id="SSX21507.1"/>
    </source>
</evidence>
<dbReference type="InterPro" id="IPR019034">
    <property type="entry name" value="UPF0390"/>
</dbReference>
<dbReference type="EMBL" id="UFQT01001091">
    <property type="protein sequence ID" value="SSX28864.1"/>
    <property type="molecule type" value="Genomic_DNA"/>
</dbReference>
<feature type="region of interest" description="Disordered" evidence="1">
    <location>
        <begin position="1"/>
        <end position="42"/>
    </location>
</feature>
<sequence>MAQGNKMKTKANLPANVKQKKKQGQTFNRRKNAPAKQKKIKHMEAHKLKEIVSKAVNQNIEEEMRRRAYEGQTSFSKVQEVVAKHHKSKETNSEAGTSSMGD</sequence>
<gene>
    <name evidence="2" type="primary">CSON004743</name>
    <name evidence="3" type="synonym">CSON000571</name>
</gene>
<evidence type="ECO:0000256" key="1">
    <source>
        <dbReference type="SAM" id="MobiDB-lite"/>
    </source>
</evidence>
<organism evidence="2">
    <name type="scientific">Culicoides sonorensis</name>
    <name type="common">Biting midge</name>
    <dbReference type="NCBI Taxonomy" id="179676"/>
    <lineage>
        <taxon>Eukaryota</taxon>
        <taxon>Metazoa</taxon>
        <taxon>Ecdysozoa</taxon>
        <taxon>Arthropoda</taxon>
        <taxon>Hexapoda</taxon>
        <taxon>Insecta</taxon>
        <taxon>Pterygota</taxon>
        <taxon>Neoptera</taxon>
        <taxon>Endopterygota</taxon>
        <taxon>Diptera</taxon>
        <taxon>Nematocera</taxon>
        <taxon>Chironomoidea</taxon>
        <taxon>Ceratopogonidae</taxon>
        <taxon>Ceratopogoninae</taxon>
        <taxon>Culicoides</taxon>
        <taxon>Monoculicoides</taxon>
    </lineage>
</organism>
<dbReference type="VEuPathDB" id="VectorBase:CSON004743"/>